<dbReference type="AlphaFoldDB" id="K6YNH4"/>
<evidence type="ECO:0000313" key="2">
    <source>
        <dbReference type="EMBL" id="GAC34249.1"/>
    </source>
</evidence>
<keyword evidence="3" id="KW-1185">Reference proteome</keyword>
<sequence length="369" mass="43415">MNSIFTIKHYSLEDIERLEILWNGLYKQSTANVFLSWLWIQAWINTLSTAPIVLTAHQGGTCVGLALFTQRSVKTVIGVKINQLWLHRSGEQAHDQMWIEHNDFLLSEKNHREIRLAMLEYLFKCQHLWHELYVGLTRRDIATEFMDRLPHYREVLSSADFEVNLCNKKHIDEYLSELSKNTRAQIRRTEKLLSQSGDLSLTLAENEAQKFSYLQDIAKLHKEKWESTEYGSGFNNPIFERFHQQLIFAPEPSNVTRLYCLRVNNEPLAYIYVLKDDNAWYFYLSAIKSHTDNRVKIGLLAHTYVLKEAIAQNISKYSFLAGEARYKRSLSNMPETNQKLMCFYQPTLLMSMRELMRKYKHALQNLLLH</sequence>
<reference evidence="3" key="1">
    <citation type="journal article" date="2014" name="Environ. Microbiol.">
        <title>Comparative genomics of the marine bacterial genus Glaciecola reveals the high degree of genomic diversity and genomic characteristic for cold adaptation.</title>
        <authorList>
            <person name="Qin Q.L."/>
            <person name="Xie B.B."/>
            <person name="Yu Y."/>
            <person name="Shu Y.L."/>
            <person name="Rong J.C."/>
            <person name="Zhang Y.J."/>
            <person name="Zhao D.L."/>
            <person name="Chen X.L."/>
            <person name="Zhang X.Y."/>
            <person name="Chen B."/>
            <person name="Zhou B.C."/>
            <person name="Zhang Y.Z."/>
        </authorList>
    </citation>
    <scope>NUCLEOTIDE SEQUENCE [LARGE SCALE GENOMIC DNA]</scope>
    <source>
        <strain evidence="3">LMG 21857</strain>
    </source>
</reference>
<proteinExistence type="predicted"/>
<dbReference type="SUPFAM" id="SSF55729">
    <property type="entry name" value="Acyl-CoA N-acyltransferases (Nat)"/>
    <property type="match status" value="1"/>
</dbReference>
<dbReference type="Gene3D" id="3.40.630.30">
    <property type="match status" value="1"/>
</dbReference>
<name>K6YNH4_9ALTE</name>
<feature type="domain" description="BioF2-like acetyltransferase" evidence="1">
    <location>
        <begin position="180"/>
        <end position="328"/>
    </location>
</feature>
<dbReference type="InterPro" id="IPR038740">
    <property type="entry name" value="BioF2-like_GNAT_dom"/>
</dbReference>
<dbReference type="InterPro" id="IPR016181">
    <property type="entry name" value="Acyl_CoA_acyltransferase"/>
</dbReference>
<organism evidence="2 3">
    <name type="scientific">Paraglaciecola polaris LMG 21857</name>
    <dbReference type="NCBI Taxonomy" id="1129793"/>
    <lineage>
        <taxon>Bacteria</taxon>
        <taxon>Pseudomonadati</taxon>
        <taxon>Pseudomonadota</taxon>
        <taxon>Gammaproteobacteria</taxon>
        <taxon>Alteromonadales</taxon>
        <taxon>Alteromonadaceae</taxon>
        <taxon>Paraglaciecola</taxon>
    </lineage>
</organism>
<protein>
    <recommendedName>
        <fullName evidence="1">BioF2-like acetyltransferase domain-containing protein</fullName>
    </recommendedName>
</protein>
<evidence type="ECO:0000259" key="1">
    <source>
        <dbReference type="Pfam" id="PF13480"/>
    </source>
</evidence>
<dbReference type="Proteomes" id="UP000006322">
    <property type="component" value="Unassembled WGS sequence"/>
</dbReference>
<accession>K6YNH4</accession>
<comment type="caution">
    <text evidence="2">The sequence shown here is derived from an EMBL/GenBank/DDBJ whole genome shotgun (WGS) entry which is preliminary data.</text>
</comment>
<dbReference type="Pfam" id="PF13480">
    <property type="entry name" value="Acetyltransf_6"/>
    <property type="match status" value="1"/>
</dbReference>
<dbReference type="RefSeq" id="WP_007106015.1">
    <property type="nucleotide sequence ID" value="NZ_BAER01000097.1"/>
</dbReference>
<dbReference type="STRING" id="1129793.GPLA_3360"/>
<evidence type="ECO:0000313" key="3">
    <source>
        <dbReference type="Proteomes" id="UP000006322"/>
    </source>
</evidence>
<gene>
    <name evidence="2" type="ORF">GPLA_3360</name>
</gene>
<dbReference type="EMBL" id="BAER01000097">
    <property type="protein sequence ID" value="GAC34249.1"/>
    <property type="molecule type" value="Genomic_DNA"/>
</dbReference>